<accession>A0A8T2SHY9</accession>
<evidence type="ECO:0000313" key="3">
    <source>
        <dbReference type="Proteomes" id="UP000825935"/>
    </source>
</evidence>
<feature type="compositionally biased region" description="Polar residues" evidence="1">
    <location>
        <begin position="34"/>
        <end position="46"/>
    </location>
</feature>
<sequence length="382" mass="41534">MLASSDHLSVSTVLNKLFLKSKHQMAQLSDRESTPISEGNNLTSVRGDQPAHYVDESHNHEGHVSEAVVPFSWEMKPGVPLDLSSKLNFVLMESSTKRKSGPLEPQKGSYIMLKETKQCKNAMQEFCTEKHTLLFPLPLPPSFTTPNHGDAPLVLENNQNGINASSVPSSSVHNRIPGASLYDDPMSESKPGSNSKGYTIKPSRKSSFPVFSGKNVTSNRPEMANTVNDDPFMRAIDACTQSKNAAYHDEPNFLIKKSSNSSDSMKNDAAGGVIFKSCGIMTANGDTGTPRGNDICRKTGGVGPVKASSSILPSTAWDNIDNSEDNGRSVNRRLYEGIKQAQKVRQPSVTKPTQYRSSGSYGCMGCRSEGSSDSIIRIHNYN</sequence>
<feature type="region of interest" description="Disordered" evidence="1">
    <location>
        <begin position="28"/>
        <end position="57"/>
    </location>
</feature>
<name>A0A8T2SHY9_CERRI</name>
<protein>
    <submittedName>
        <fullName evidence="2">Uncharacterized protein</fullName>
    </submittedName>
</protein>
<reference evidence="2" key="1">
    <citation type="submission" date="2021-08" db="EMBL/GenBank/DDBJ databases">
        <title>WGS assembly of Ceratopteris richardii.</title>
        <authorList>
            <person name="Marchant D.B."/>
            <person name="Chen G."/>
            <person name="Jenkins J."/>
            <person name="Shu S."/>
            <person name="Leebens-Mack J."/>
            <person name="Grimwood J."/>
            <person name="Schmutz J."/>
            <person name="Soltis P."/>
            <person name="Soltis D."/>
            <person name="Chen Z.-H."/>
        </authorList>
    </citation>
    <scope>NUCLEOTIDE SEQUENCE</scope>
    <source>
        <strain evidence="2">Whitten #5841</strain>
        <tissue evidence="2">Leaf</tissue>
    </source>
</reference>
<dbReference type="AlphaFoldDB" id="A0A8T2SHY9"/>
<feature type="compositionally biased region" description="Polar residues" evidence="1">
    <location>
        <begin position="214"/>
        <end position="227"/>
    </location>
</feature>
<feature type="region of interest" description="Disordered" evidence="1">
    <location>
        <begin position="164"/>
        <end position="227"/>
    </location>
</feature>
<gene>
    <name evidence="2" type="ORF">KP509_20G030100</name>
</gene>
<dbReference type="EMBL" id="CM035425">
    <property type="protein sequence ID" value="KAH7331378.1"/>
    <property type="molecule type" value="Genomic_DNA"/>
</dbReference>
<dbReference type="Proteomes" id="UP000825935">
    <property type="component" value="Chromosome 20"/>
</dbReference>
<feature type="compositionally biased region" description="Polar residues" evidence="1">
    <location>
        <begin position="164"/>
        <end position="173"/>
    </location>
</feature>
<evidence type="ECO:0000256" key="1">
    <source>
        <dbReference type="SAM" id="MobiDB-lite"/>
    </source>
</evidence>
<proteinExistence type="predicted"/>
<organism evidence="2 3">
    <name type="scientific">Ceratopteris richardii</name>
    <name type="common">Triangle waterfern</name>
    <dbReference type="NCBI Taxonomy" id="49495"/>
    <lineage>
        <taxon>Eukaryota</taxon>
        <taxon>Viridiplantae</taxon>
        <taxon>Streptophyta</taxon>
        <taxon>Embryophyta</taxon>
        <taxon>Tracheophyta</taxon>
        <taxon>Polypodiopsida</taxon>
        <taxon>Polypodiidae</taxon>
        <taxon>Polypodiales</taxon>
        <taxon>Pteridineae</taxon>
        <taxon>Pteridaceae</taxon>
        <taxon>Parkerioideae</taxon>
        <taxon>Ceratopteris</taxon>
    </lineage>
</organism>
<keyword evidence="3" id="KW-1185">Reference proteome</keyword>
<comment type="caution">
    <text evidence="2">The sequence shown here is derived from an EMBL/GenBank/DDBJ whole genome shotgun (WGS) entry which is preliminary data.</text>
</comment>
<evidence type="ECO:0000313" key="2">
    <source>
        <dbReference type="EMBL" id="KAH7331378.1"/>
    </source>
</evidence>